<protein>
    <recommendedName>
        <fullName evidence="3">DUF2240 domain-containing protein</fullName>
    </recommendedName>
</protein>
<evidence type="ECO:0000313" key="2">
    <source>
        <dbReference type="Proteomes" id="UP000054387"/>
    </source>
</evidence>
<proteinExistence type="predicted"/>
<dbReference type="STRING" id="1514971.AUR64_16180"/>
<comment type="caution">
    <text evidence="1">The sequence shown here is derived from an EMBL/GenBank/DDBJ whole genome shotgun (WGS) entry which is preliminary data.</text>
</comment>
<name>A0A0W1R701_9EURY</name>
<dbReference type="Proteomes" id="UP000054387">
    <property type="component" value="Unassembled WGS sequence"/>
</dbReference>
<evidence type="ECO:0008006" key="3">
    <source>
        <dbReference type="Google" id="ProtNLM"/>
    </source>
</evidence>
<reference evidence="1 2" key="1">
    <citation type="submission" date="2015-12" db="EMBL/GenBank/DDBJ databases">
        <title>Haloprofundus marisrubri gen. nov., sp. nov., an extremely halophilic archaeon isolated from the Discovery deep brine-seawater interface in the Red Sea.</title>
        <authorList>
            <person name="Zhang G."/>
            <person name="Stingl U."/>
            <person name="Rashid M."/>
        </authorList>
    </citation>
    <scope>NUCLEOTIDE SEQUENCE [LARGE SCALE GENOMIC DNA]</scope>
    <source>
        <strain evidence="1 2">SB9</strain>
    </source>
</reference>
<gene>
    <name evidence="1" type="ORF">AUR64_16180</name>
</gene>
<dbReference type="EMBL" id="LOPU01000029">
    <property type="protein sequence ID" value="KTG09318.1"/>
    <property type="molecule type" value="Genomic_DNA"/>
</dbReference>
<dbReference type="Pfam" id="PF09999">
    <property type="entry name" value="DUF2240"/>
    <property type="match status" value="1"/>
</dbReference>
<dbReference type="RefSeq" id="WP_058582470.1">
    <property type="nucleotide sequence ID" value="NZ_LOPU01000029.1"/>
</dbReference>
<accession>A0A0W1R701</accession>
<evidence type="ECO:0000313" key="1">
    <source>
        <dbReference type="EMBL" id="KTG09318.1"/>
    </source>
</evidence>
<dbReference type="OrthoDB" id="146786at2157"/>
<dbReference type="AlphaFoldDB" id="A0A0W1R701"/>
<dbReference type="InterPro" id="IPR018716">
    <property type="entry name" value="DUF2240"/>
</dbReference>
<organism evidence="1 2">
    <name type="scientific">Haloprofundus marisrubri</name>
    <dbReference type="NCBI Taxonomy" id="1514971"/>
    <lineage>
        <taxon>Archaea</taxon>
        <taxon>Methanobacteriati</taxon>
        <taxon>Methanobacteriota</taxon>
        <taxon>Stenosarchaea group</taxon>
        <taxon>Halobacteria</taxon>
        <taxon>Halobacteriales</taxon>
        <taxon>Haloferacaceae</taxon>
        <taxon>Haloprofundus</taxon>
    </lineage>
</organism>
<sequence length="154" mass="16834">MSLQTATAVPFRQRGSERLGEGEFVVVLSLDRGWFSPDQAKRLVDVAVGRGLLDRDDDSGDLVPTFDPEAVEIPREFVPDESILREQSTFERVLDALVAEGIDKQRAVAAANERQHRLGVTLETAAVLTARSEGVDVDDVAGSVRTELIETEAE</sequence>
<keyword evidence="2" id="KW-1185">Reference proteome</keyword>